<dbReference type="RefSeq" id="WP_306827897.1">
    <property type="nucleotide sequence ID" value="NZ_JAUSRA010000001.1"/>
</dbReference>
<evidence type="ECO:0000313" key="3">
    <source>
        <dbReference type="EMBL" id="MDP9793007.1"/>
    </source>
</evidence>
<evidence type="ECO:0000313" key="4">
    <source>
        <dbReference type="Proteomes" id="UP001240984"/>
    </source>
</evidence>
<name>A0ABT9MNM2_9ACTN</name>
<dbReference type="InterPro" id="IPR036396">
    <property type="entry name" value="Cyt_P450_sf"/>
</dbReference>
<keyword evidence="2" id="KW-0503">Monooxygenase</keyword>
<comment type="similarity">
    <text evidence="1 2">Belongs to the cytochrome P450 family.</text>
</comment>
<proteinExistence type="inferred from homology"/>
<keyword evidence="2" id="KW-0479">Metal-binding</keyword>
<dbReference type="PRINTS" id="PR00385">
    <property type="entry name" value="P450"/>
</dbReference>
<keyword evidence="2" id="KW-0408">Iron</keyword>
<keyword evidence="2" id="KW-0560">Oxidoreductase</keyword>
<gene>
    <name evidence="3" type="ORF">J2S43_001519</name>
</gene>
<dbReference type="Gene3D" id="1.10.630.10">
    <property type="entry name" value="Cytochrome P450"/>
    <property type="match status" value="1"/>
</dbReference>
<dbReference type="Pfam" id="PF00067">
    <property type="entry name" value="p450"/>
    <property type="match status" value="1"/>
</dbReference>
<organism evidence="3 4">
    <name type="scientific">Catenuloplanes nepalensis</name>
    <dbReference type="NCBI Taxonomy" id="587533"/>
    <lineage>
        <taxon>Bacteria</taxon>
        <taxon>Bacillati</taxon>
        <taxon>Actinomycetota</taxon>
        <taxon>Actinomycetes</taxon>
        <taxon>Micromonosporales</taxon>
        <taxon>Micromonosporaceae</taxon>
        <taxon>Catenuloplanes</taxon>
    </lineage>
</organism>
<dbReference type="PANTHER" id="PTHR46696:SF1">
    <property type="entry name" value="CYTOCHROME P450 YJIB-RELATED"/>
    <property type="match status" value="1"/>
</dbReference>
<dbReference type="PROSITE" id="PS00086">
    <property type="entry name" value="CYTOCHROME_P450"/>
    <property type="match status" value="1"/>
</dbReference>
<reference evidence="3 4" key="1">
    <citation type="submission" date="2023-07" db="EMBL/GenBank/DDBJ databases">
        <title>Sequencing the genomes of 1000 actinobacteria strains.</title>
        <authorList>
            <person name="Klenk H.-P."/>
        </authorList>
    </citation>
    <scope>NUCLEOTIDE SEQUENCE [LARGE SCALE GENOMIC DNA]</scope>
    <source>
        <strain evidence="3 4">DSM 44710</strain>
    </source>
</reference>
<dbReference type="PRINTS" id="PR00359">
    <property type="entry name" value="BP450"/>
</dbReference>
<keyword evidence="2" id="KW-0349">Heme</keyword>
<accession>A0ABT9MNM2</accession>
<protein>
    <submittedName>
        <fullName evidence="3">Cytochrome P450</fullName>
    </submittedName>
</protein>
<dbReference type="InterPro" id="IPR001128">
    <property type="entry name" value="Cyt_P450"/>
</dbReference>
<dbReference type="EMBL" id="JAUSRA010000001">
    <property type="protein sequence ID" value="MDP9793007.1"/>
    <property type="molecule type" value="Genomic_DNA"/>
</dbReference>
<dbReference type="InterPro" id="IPR002397">
    <property type="entry name" value="Cyt_P450_B"/>
</dbReference>
<dbReference type="InterPro" id="IPR017972">
    <property type="entry name" value="Cyt_P450_CS"/>
</dbReference>
<sequence length="398" mass="43593">MPKLEVSDLIARPARCPFDPSSAVVALLDEDEFGRVDLPLQPGAHVVTRYEDVRAVLSDTRLSSAPGGLRRKPGELADELNQLRLPMLSDDDPEHATLRRAVAREFSIKRVAAMRPMIERVVEEALDDLEAAGPGADFIAHVALPIPSLVISELLGVPYADRKTFQERSRILLDLTVSQEARGAAMAEMFQYLGGLVHGRRAQPDADDILSRTLRDHGDTFTDAEVTGLGVLLLIAGHETTANTMGLGTVLLLQHPEDLAAVRDDPAVTDRAVEELLRYAAVVQMPFTRHALEDVEINGHHIAKGDDVTCSLTTANRDPRLLPDGDAFDIHRDQPAHVTFGYGIHQCLGQQLARMELRVVYPALLRRFPGLTIAAPVEELPFTTATQTYGLTALPVTW</sequence>
<dbReference type="CDD" id="cd11030">
    <property type="entry name" value="CYP105-like"/>
    <property type="match status" value="1"/>
</dbReference>
<evidence type="ECO:0000256" key="2">
    <source>
        <dbReference type="RuleBase" id="RU000461"/>
    </source>
</evidence>
<dbReference type="PANTHER" id="PTHR46696">
    <property type="entry name" value="P450, PUTATIVE (EUROFUNG)-RELATED"/>
    <property type="match status" value="1"/>
</dbReference>
<keyword evidence="4" id="KW-1185">Reference proteome</keyword>
<evidence type="ECO:0000256" key="1">
    <source>
        <dbReference type="ARBA" id="ARBA00010617"/>
    </source>
</evidence>
<dbReference type="SUPFAM" id="SSF48264">
    <property type="entry name" value="Cytochrome P450"/>
    <property type="match status" value="1"/>
</dbReference>
<dbReference type="Proteomes" id="UP001240984">
    <property type="component" value="Unassembled WGS sequence"/>
</dbReference>
<comment type="caution">
    <text evidence="3">The sequence shown here is derived from an EMBL/GenBank/DDBJ whole genome shotgun (WGS) entry which is preliminary data.</text>
</comment>